<feature type="compositionally biased region" description="Low complexity" evidence="1">
    <location>
        <begin position="129"/>
        <end position="169"/>
    </location>
</feature>
<keyword evidence="3" id="KW-1185">Reference proteome</keyword>
<feature type="compositionally biased region" description="Polar residues" evidence="1">
    <location>
        <begin position="98"/>
        <end position="119"/>
    </location>
</feature>
<gene>
    <name evidence="2" type="ORF">Q9L58_000936</name>
</gene>
<dbReference type="Gene3D" id="3.30.420.10">
    <property type="entry name" value="Ribonuclease H-like superfamily/Ribonuclease H"/>
    <property type="match status" value="1"/>
</dbReference>
<dbReference type="Proteomes" id="UP001447188">
    <property type="component" value="Unassembled WGS sequence"/>
</dbReference>
<name>A0ABR3GVY3_9PEZI</name>
<dbReference type="EMBL" id="JBBBZM010000006">
    <property type="protein sequence ID" value="KAL0640108.1"/>
    <property type="molecule type" value="Genomic_DNA"/>
</dbReference>
<evidence type="ECO:0000256" key="1">
    <source>
        <dbReference type="SAM" id="MobiDB-lite"/>
    </source>
</evidence>
<protein>
    <recommendedName>
        <fullName evidence="4">Transcription factor</fullName>
    </recommendedName>
</protein>
<evidence type="ECO:0000313" key="2">
    <source>
        <dbReference type="EMBL" id="KAL0640108.1"/>
    </source>
</evidence>
<proteinExistence type="predicted"/>
<sequence length="413" mass="44538">MGVNEPDDIQPAQSYYSFRPCYSSPASKQSDTGKDPLESRFISPGDSLASLSAGWQFGIGNSPPDSPLSLPVGRRFVTEDGPSGGLSDFAGDSPPSPSTSWQFGTGNGPSFSLASPSASERSDAENGHSESMSNSLDDSLLSPPTSQQSVTPSGPSESLSSPPTSHSSSGEFRPPTIQPSDEGLSYLSLPRIFYPFTLCVQRPPTPQALTTYSPGTGLRHTLFHLPSESSGRPHIDHQTMVVSCAIVETESLGIYFGPNSRYNFSLLLHDMAPHNQSQLAAEIFAVHKTLTLARRIANKFGPDRTVLMRVVVVLCSEVVVNVMARWIDELNTKHWDRADEVFEGAEENRQRLVRLDSLVQDMVDDDGLEVMFWLVEPEDIVEAERLAYEELRGIPEGGFSGGGGGGGGSGSER</sequence>
<evidence type="ECO:0000313" key="3">
    <source>
        <dbReference type="Proteomes" id="UP001447188"/>
    </source>
</evidence>
<comment type="caution">
    <text evidence="2">The sequence shown here is derived from an EMBL/GenBank/DDBJ whole genome shotgun (WGS) entry which is preliminary data.</text>
</comment>
<accession>A0ABR3GVY3</accession>
<evidence type="ECO:0008006" key="4">
    <source>
        <dbReference type="Google" id="ProtNLM"/>
    </source>
</evidence>
<organism evidence="2 3">
    <name type="scientific">Discina gigas</name>
    <dbReference type="NCBI Taxonomy" id="1032678"/>
    <lineage>
        <taxon>Eukaryota</taxon>
        <taxon>Fungi</taxon>
        <taxon>Dikarya</taxon>
        <taxon>Ascomycota</taxon>
        <taxon>Pezizomycotina</taxon>
        <taxon>Pezizomycetes</taxon>
        <taxon>Pezizales</taxon>
        <taxon>Discinaceae</taxon>
        <taxon>Discina</taxon>
    </lineage>
</organism>
<dbReference type="InterPro" id="IPR036397">
    <property type="entry name" value="RNaseH_sf"/>
</dbReference>
<reference evidence="2 3" key="1">
    <citation type="submission" date="2024-02" db="EMBL/GenBank/DDBJ databases">
        <title>Discinaceae phylogenomics.</title>
        <authorList>
            <person name="Dirks A.C."/>
            <person name="James T.Y."/>
        </authorList>
    </citation>
    <scope>NUCLEOTIDE SEQUENCE [LARGE SCALE GENOMIC DNA]</scope>
    <source>
        <strain evidence="2 3">ACD0624</strain>
    </source>
</reference>
<feature type="region of interest" description="Disordered" evidence="1">
    <location>
        <begin position="1"/>
        <end position="181"/>
    </location>
</feature>